<feature type="region of interest" description="Disordered" evidence="10">
    <location>
        <begin position="70"/>
        <end position="91"/>
    </location>
</feature>
<feature type="transmembrane region" description="Helical" evidence="8">
    <location>
        <begin position="6"/>
        <end position="23"/>
    </location>
</feature>
<dbReference type="SUPFAM" id="SSF54791">
    <property type="entry name" value="Eukaryotic type KH-domain (KH-domain type I)"/>
    <property type="match status" value="1"/>
</dbReference>
<dbReference type="GO" id="GO:0006402">
    <property type="term" value="P:mRNA catabolic process"/>
    <property type="evidence" value="ECO:0007669"/>
    <property type="project" value="UniProtKB-UniRule"/>
</dbReference>
<evidence type="ECO:0000256" key="5">
    <source>
        <dbReference type="ARBA" id="ARBA00022884"/>
    </source>
</evidence>
<comment type="function">
    <text evidence="8">Endoribonuclease that initiates mRNA decay.</text>
</comment>
<evidence type="ECO:0000256" key="4">
    <source>
        <dbReference type="ARBA" id="ARBA00022801"/>
    </source>
</evidence>
<dbReference type="SUPFAM" id="SSF109604">
    <property type="entry name" value="HD-domain/PDEase-like"/>
    <property type="match status" value="1"/>
</dbReference>
<gene>
    <name evidence="8" type="primary">rny</name>
    <name evidence="12" type="ORF">IV88_GL000315</name>
</gene>
<keyword evidence="4 8" id="KW-0378">Hydrolase</keyword>
<keyword evidence="13" id="KW-1185">Reference proteome</keyword>
<comment type="subcellular location">
    <subcellularLocation>
        <location evidence="8">Cell membrane</location>
        <topology evidence="8">Single-pass membrane protein</topology>
    </subcellularLocation>
</comment>
<dbReference type="Proteomes" id="UP000051249">
    <property type="component" value="Unassembled WGS sequence"/>
</dbReference>
<evidence type="ECO:0000256" key="8">
    <source>
        <dbReference type="HAMAP-Rule" id="MF_00335"/>
    </source>
</evidence>
<evidence type="ECO:0000259" key="11">
    <source>
        <dbReference type="PROSITE" id="PS51831"/>
    </source>
</evidence>
<dbReference type="PROSITE" id="PS51831">
    <property type="entry name" value="HD"/>
    <property type="match status" value="1"/>
</dbReference>
<dbReference type="EMBL" id="JQCQ01000013">
    <property type="protein sequence ID" value="KRO25279.1"/>
    <property type="molecule type" value="Genomic_DNA"/>
</dbReference>
<evidence type="ECO:0000256" key="1">
    <source>
        <dbReference type="ARBA" id="ARBA00022692"/>
    </source>
</evidence>
<feature type="compositionally biased region" description="Basic and acidic residues" evidence="10">
    <location>
        <begin position="106"/>
        <end position="129"/>
    </location>
</feature>
<keyword evidence="5 8" id="KW-0694">RNA-binding</keyword>
<protein>
    <recommendedName>
        <fullName evidence="8 9">Ribonuclease Y</fullName>
        <shortName evidence="8">RNase Y</shortName>
        <ecNumber evidence="8 9">3.1.-.-</ecNumber>
    </recommendedName>
</protein>
<evidence type="ECO:0000256" key="2">
    <source>
        <dbReference type="ARBA" id="ARBA00022722"/>
    </source>
</evidence>
<dbReference type="SMART" id="SM00322">
    <property type="entry name" value="KH"/>
    <property type="match status" value="1"/>
</dbReference>
<comment type="similarity">
    <text evidence="8">Belongs to the RNase Y family.</text>
</comment>
<keyword evidence="2 8" id="KW-0540">Nuclease</keyword>
<feature type="domain" description="HD" evidence="11">
    <location>
        <begin position="335"/>
        <end position="428"/>
    </location>
</feature>
<dbReference type="PROSITE" id="PS50084">
    <property type="entry name" value="KH_TYPE_1"/>
    <property type="match status" value="1"/>
</dbReference>
<dbReference type="SMART" id="SM00471">
    <property type="entry name" value="HDc"/>
    <property type="match status" value="1"/>
</dbReference>
<dbReference type="HAMAP" id="MF_00335">
    <property type="entry name" value="RNase_Y"/>
    <property type="match status" value="1"/>
</dbReference>
<dbReference type="GO" id="GO:0005886">
    <property type="term" value="C:plasma membrane"/>
    <property type="evidence" value="ECO:0007669"/>
    <property type="project" value="UniProtKB-SubCell"/>
</dbReference>
<keyword evidence="6 8" id="KW-1133">Transmembrane helix</keyword>
<organism evidence="12 13">
    <name type="scientific">Pediococcus argentinicus</name>
    <dbReference type="NCBI Taxonomy" id="480391"/>
    <lineage>
        <taxon>Bacteria</taxon>
        <taxon>Bacillati</taxon>
        <taxon>Bacillota</taxon>
        <taxon>Bacilli</taxon>
        <taxon>Lactobacillales</taxon>
        <taxon>Lactobacillaceae</taxon>
        <taxon>Pediococcus</taxon>
    </lineage>
</organism>
<dbReference type="InterPro" id="IPR017705">
    <property type="entry name" value="Ribonuclease_Y"/>
</dbReference>
<dbReference type="CDD" id="cd00077">
    <property type="entry name" value="HDc"/>
    <property type="match status" value="1"/>
</dbReference>
<name>A0A0R2NHJ6_9LACO</name>
<dbReference type="FunFam" id="3.30.1370.10:FF:000006">
    <property type="entry name" value="Ribonuclease Y"/>
    <property type="match status" value="1"/>
</dbReference>
<reference evidence="12 13" key="1">
    <citation type="journal article" date="2015" name="Genome Announc.">
        <title>Expanding the biotechnology potential of lactobacilli through comparative genomics of 213 strains and associated genera.</title>
        <authorList>
            <person name="Sun Z."/>
            <person name="Harris H.M."/>
            <person name="McCann A."/>
            <person name="Guo C."/>
            <person name="Argimon S."/>
            <person name="Zhang W."/>
            <person name="Yang X."/>
            <person name="Jeffery I.B."/>
            <person name="Cooney J.C."/>
            <person name="Kagawa T.F."/>
            <person name="Liu W."/>
            <person name="Song Y."/>
            <person name="Salvetti E."/>
            <person name="Wrobel A."/>
            <person name="Rasinkangas P."/>
            <person name="Parkhill J."/>
            <person name="Rea M.C."/>
            <person name="O'Sullivan O."/>
            <person name="Ritari J."/>
            <person name="Douillard F.P."/>
            <person name="Paul Ross R."/>
            <person name="Yang R."/>
            <person name="Briner A.E."/>
            <person name="Felis G.E."/>
            <person name="de Vos W.M."/>
            <person name="Barrangou R."/>
            <person name="Klaenhammer T.R."/>
            <person name="Caufield P.W."/>
            <person name="Cui Y."/>
            <person name="Zhang H."/>
            <person name="O'Toole P.W."/>
        </authorList>
    </citation>
    <scope>NUCLEOTIDE SEQUENCE [LARGE SCALE GENOMIC DNA]</scope>
    <source>
        <strain evidence="12 13">DSM 23026</strain>
    </source>
</reference>
<dbReference type="GO" id="GO:0003723">
    <property type="term" value="F:RNA binding"/>
    <property type="evidence" value="ECO:0007669"/>
    <property type="project" value="UniProtKB-UniRule"/>
</dbReference>
<dbReference type="InterPro" id="IPR036612">
    <property type="entry name" value="KH_dom_type_1_sf"/>
</dbReference>
<dbReference type="Gene3D" id="3.30.1370.10">
    <property type="entry name" value="K Homology domain, type 1"/>
    <property type="match status" value="1"/>
</dbReference>
<keyword evidence="3 8" id="KW-0255">Endonuclease</keyword>
<evidence type="ECO:0000313" key="13">
    <source>
        <dbReference type="Proteomes" id="UP000051249"/>
    </source>
</evidence>
<evidence type="ECO:0000256" key="6">
    <source>
        <dbReference type="ARBA" id="ARBA00022989"/>
    </source>
</evidence>
<dbReference type="Pfam" id="PF12072">
    <property type="entry name" value="RNase_Y_N"/>
    <property type="match status" value="1"/>
</dbReference>
<evidence type="ECO:0000256" key="10">
    <source>
        <dbReference type="SAM" id="MobiDB-lite"/>
    </source>
</evidence>
<keyword evidence="1 8" id="KW-0812">Transmembrane</keyword>
<dbReference type="Pfam" id="PF01966">
    <property type="entry name" value="HD"/>
    <property type="match status" value="1"/>
</dbReference>
<sequence>MNIFSIILAIIAIVVGYFGGYFIHKNIVEKQNENAKVTADSIIEDARKQAETDRREALLEAKDESHRYRSEVEGELKKRRSELQKQEDRLLQREESLDRKDNFFEKRESSLERKEQKLTSEQKHIEEQQQRASSLVEERQTELERVSKLSQDDAKDLIIEETKANLADERALIIKDGIEDAEHQVNEKAKSLIAQAIQRGATDMAAETTVTVVSLPNDDMKGRIIGREGRNIRNFENVTGVDLIIDDTPEAVVLSSFDPVRREVAHIALEKLIQDGRIHPARIEEMVEKARKELDDNIRKTGEQTIFDLGIHSMNPELVKLIGTLKYRTSYGQNVLNHSVEVANLAGILAAELGEDVTVAKRAGLLHDIGKAVDHETDESHVQIGVELAKKYKESKVVINAIESHEDDNKAQYVISVLVSAADSISAARPGARSETLQSYIHRLDKLEQLSNGFEGVKKSYAIQAGREVRVIVRPNKINDLKAVTLTHNIRKAIENELEYAGKVKVTVVREVRAVDFAK</sequence>
<accession>A0A0R2NHJ6</accession>
<dbReference type="InterPro" id="IPR006674">
    <property type="entry name" value="HD_domain"/>
</dbReference>
<evidence type="ECO:0000256" key="9">
    <source>
        <dbReference type="NCBIfam" id="TIGR03319"/>
    </source>
</evidence>
<keyword evidence="7 8" id="KW-0472">Membrane</keyword>
<dbReference type="EC" id="3.1.-.-" evidence="8 9"/>
<evidence type="ECO:0000256" key="3">
    <source>
        <dbReference type="ARBA" id="ARBA00022759"/>
    </source>
</evidence>
<comment type="caution">
    <text evidence="12">The sequence shown here is derived from an EMBL/GenBank/DDBJ whole genome shotgun (WGS) entry which is preliminary data.</text>
</comment>
<keyword evidence="8" id="KW-1003">Cell membrane</keyword>
<dbReference type="InterPro" id="IPR006675">
    <property type="entry name" value="HDIG_dom"/>
</dbReference>
<evidence type="ECO:0000313" key="12">
    <source>
        <dbReference type="EMBL" id="KRO25279.1"/>
    </source>
</evidence>
<dbReference type="PANTHER" id="PTHR12826:SF15">
    <property type="entry name" value="RIBONUCLEASE Y"/>
    <property type="match status" value="1"/>
</dbReference>
<evidence type="ECO:0000256" key="7">
    <source>
        <dbReference type="ARBA" id="ARBA00023136"/>
    </source>
</evidence>
<dbReference type="Pfam" id="PF00013">
    <property type="entry name" value="KH_1"/>
    <property type="match status" value="1"/>
</dbReference>
<feature type="region of interest" description="Disordered" evidence="10">
    <location>
        <begin position="106"/>
        <end position="139"/>
    </location>
</feature>
<dbReference type="InterPro" id="IPR003607">
    <property type="entry name" value="HD/PDEase_dom"/>
</dbReference>
<dbReference type="GO" id="GO:0004521">
    <property type="term" value="F:RNA endonuclease activity"/>
    <property type="evidence" value="ECO:0007669"/>
    <property type="project" value="UniProtKB-UniRule"/>
</dbReference>
<proteinExistence type="inferred from homology"/>
<dbReference type="PANTHER" id="PTHR12826">
    <property type="entry name" value="RIBONUCLEASE Y"/>
    <property type="match status" value="1"/>
</dbReference>
<dbReference type="NCBIfam" id="TIGR03319">
    <property type="entry name" value="RNase_Y"/>
    <property type="match status" value="1"/>
</dbReference>
<dbReference type="InterPro" id="IPR004088">
    <property type="entry name" value="KH_dom_type_1"/>
</dbReference>
<dbReference type="GO" id="GO:0016787">
    <property type="term" value="F:hydrolase activity"/>
    <property type="evidence" value="ECO:0007669"/>
    <property type="project" value="UniProtKB-KW"/>
</dbReference>
<dbReference type="OrthoDB" id="9803205at2"/>
<dbReference type="Gene3D" id="1.10.3210.10">
    <property type="entry name" value="Hypothetical protein af1432"/>
    <property type="match status" value="1"/>
</dbReference>
<dbReference type="PATRIC" id="fig|480391.4.peg.319"/>
<dbReference type="AlphaFoldDB" id="A0A0R2NHJ6"/>
<dbReference type="RefSeq" id="WP_057799188.1">
    <property type="nucleotide sequence ID" value="NZ_BJZZ01000012.1"/>
</dbReference>
<dbReference type="InterPro" id="IPR004087">
    <property type="entry name" value="KH_dom"/>
</dbReference>
<dbReference type="InterPro" id="IPR022711">
    <property type="entry name" value="RNase_Y_N"/>
</dbReference>
<dbReference type="NCBIfam" id="TIGR00277">
    <property type="entry name" value="HDIG"/>
    <property type="match status" value="1"/>
</dbReference>
<dbReference type="CDD" id="cd22431">
    <property type="entry name" value="KH-I_RNaseY"/>
    <property type="match status" value="1"/>
</dbReference>